<dbReference type="PROSITE" id="PS51186">
    <property type="entry name" value="GNAT"/>
    <property type="match status" value="1"/>
</dbReference>
<dbReference type="AlphaFoldDB" id="K0DA36"/>
<proteinExistence type="predicted"/>
<dbReference type="PANTHER" id="PTHR43420">
    <property type="entry name" value="ACETYLTRANSFERASE"/>
    <property type="match status" value="1"/>
</dbReference>
<evidence type="ECO:0000256" key="1">
    <source>
        <dbReference type="ARBA" id="ARBA00022679"/>
    </source>
</evidence>
<dbReference type="InterPro" id="IPR016181">
    <property type="entry name" value="Acyl_CoA_acyltransferase"/>
</dbReference>
<dbReference type="GO" id="GO:0006508">
    <property type="term" value="P:proteolysis"/>
    <property type="evidence" value="ECO:0007669"/>
    <property type="project" value="UniProtKB-KW"/>
</dbReference>
<dbReference type="Proteomes" id="UP000006299">
    <property type="component" value="Chromosome"/>
</dbReference>
<sequence length="170" mass="20001">MKIKQLTISDAQELQEISIETFTNTYGSQSDMNDLNQYLKESYSIKKLKKEIENTNSSFYIFYDDNNEKMAYLKLNIDSAQSEDDFENALEIERIYIQKQHQKKGLGRQMFSLAIKKAYELNKKQIWLGVWEYNENAKLFYKHLGFHAVGEHTFNLGNDAQTDLLMSKKI</sequence>
<evidence type="ECO:0000259" key="3">
    <source>
        <dbReference type="PROSITE" id="PS51186"/>
    </source>
</evidence>
<dbReference type="InterPro" id="IPR000182">
    <property type="entry name" value="GNAT_dom"/>
</dbReference>
<dbReference type="HOGENOM" id="CLU_013985_18_0_9"/>
<protein>
    <submittedName>
        <fullName evidence="4">Protease synthase and sporulation negative regulatory protein PAI 1</fullName>
    </submittedName>
</protein>
<keyword evidence="1" id="KW-0808">Transferase</keyword>
<keyword evidence="4" id="KW-0645">Protease</keyword>
<accession>K0DA36</accession>
<organism evidence="4 5">
    <name type="scientific">Leuconostoc carnosum (strain JB16)</name>
    <dbReference type="NCBI Taxonomy" id="1229758"/>
    <lineage>
        <taxon>Bacteria</taxon>
        <taxon>Bacillati</taxon>
        <taxon>Bacillota</taxon>
        <taxon>Bacilli</taxon>
        <taxon>Lactobacillales</taxon>
        <taxon>Lactobacillaceae</taxon>
        <taxon>Leuconostoc</taxon>
    </lineage>
</organism>
<dbReference type="SUPFAM" id="SSF55729">
    <property type="entry name" value="Acyl-CoA N-acyltransferases (Nat)"/>
    <property type="match status" value="1"/>
</dbReference>
<evidence type="ECO:0000313" key="4">
    <source>
        <dbReference type="EMBL" id="AFT81710.1"/>
    </source>
</evidence>
<keyword evidence="2" id="KW-0012">Acyltransferase</keyword>
<dbReference type="CDD" id="cd04301">
    <property type="entry name" value="NAT_SF"/>
    <property type="match status" value="1"/>
</dbReference>
<dbReference type="eggNOG" id="COG0456">
    <property type="taxonomic scope" value="Bacteria"/>
</dbReference>
<keyword evidence="5" id="KW-1185">Reference proteome</keyword>
<dbReference type="EMBL" id="CP003851">
    <property type="protein sequence ID" value="AFT81710.1"/>
    <property type="molecule type" value="Genomic_DNA"/>
</dbReference>
<dbReference type="Gene3D" id="3.40.630.30">
    <property type="match status" value="1"/>
</dbReference>
<keyword evidence="4" id="KW-0378">Hydrolase</keyword>
<dbReference type="GO" id="GO:0016747">
    <property type="term" value="F:acyltransferase activity, transferring groups other than amino-acyl groups"/>
    <property type="evidence" value="ECO:0007669"/>
    <property type="project" value="InterPro"/>
</dbReference>
<dbReference type="PANTHER" id="PTHR43420:SF47">
    <property type="entry name" value="N-ACETYLTRANSFERASE DOMAIN-CONTAINING PROTEIN"/>
    <property type="match status" value="1"/>
</dbReference>
<evidence type="ECO:0000256" key="2">
    <source>
        <dbReference type="ARBA" id="ARBA00023315"/>
    </source>
</evidence>
<gene>
    <name evidence="4" type="ordered locus">C270_03995</name>
</gene>
<dbReference type="Pfam" id="PF00583">
    <property type="entry name" value="Acetyltransf_1"/>
    <property type="match status" value="1"/>
</dbReference>
<dbReference type="KEGG" id="lcn:C270_03995"/>
<evidence type="ECO:0000313" key="5">
    <source>
        <dbReference type="Proteomes" id="UP000006299"/>
    </source>
</evidence>
<dbReference type="PATRIC" id="fig|1229758.3.peg.799"/>
<reference evidence="4 5" key="1">
    <citation type="journal article" date="2012" name="J. Bacteriol.">
        <title>Complete genome sequence of Leuconostoc carnosum strain JB16, isolated from Kimchi.</title>
        <authorList>
            <person name="Jung J.Y."/>
            <person name="Lee S.H."/>
            <person name="Jeon C.O."/>
        </authorList>
    </citation>
    <scope>NUCLEOTIDE SEQUENCE [LARGE SCALE GENOMIC DNA]</scope>
    <source>
        <strain evidence="4 5">JB16</strain>
    </source>
</reference>
<dbReference type="RefSeq" id="WP_014974322.1">
    <property type="nucleotide sequence ID" value="NC_018673.1"/>
</dbReference>
<dbReference type="InterPro" id="IPR050680">
    <property type="entry name" value="YpeA/RimI_acetyltransf"/>
</dbReference>
<dbReference type="GO" id="GO:0008233">
    <property type="term" value="F:peptidase activity"/>
    <property type="evidence" value="ECO:0007669"/>
    <property type="project" value="UniProtKB-KW"/>
</dbReference>
<name>K0DA36_LEUCJ</name>
<feature type="domain" description="N-acetyltransferase" evidence="3">
    <location>
        <begin position="1"/>
        <end position="170"/>
    </location>
</feature>